<keyword evidence="3 7" id="KW-1134">Transmembrane beta strand</keyword>
<dbReference type="AlphaFoldDB" id="A0A0B4EIM6"/>
<dbReference type="PANTHER" id="PTHR30069:SF27">
    <property type="entry name" value="BLL4766 PROTEIN"/>
    <property type="match status" value="1"/>
</dbReference>
<keyword evidence="4 7" id="KW-0812">Transmembrane</keyword>
<accession>A0A0B4EIM6</accession>
<evidence type="ECO:0000256" key="6">
    <source>
        <dbReference type="ARBA" id="ARBA00023237"/>
    </source>
</evidence>
<dbReference type="InterPro" id="IPR036942">
    <property type="entry name" value="Beta-barrel_TonB_sf"/>
</dbReference>
<evidence type="ECO:0000313" key="10">
    <source>
        <dbReference type="EMBL" id="KID49236.1"/>
    </source>
</evidence>
<dbReference type="PANTHER" id="PTHR30069">
    <property type="entry name" value="TONB-DEPENDENT OUTER MEMBRANE RECEPTOR"/>
    <property type="match status" value="1"/>
</dbReference>
<feature type="chain" id="PRO_5002087493" description="TonB-dependent receptor plug domain-containing protein" evidence="8">
    <location>
        <begin position="19"/>
        <end position="259"/>
    </location>
</feature>
<dbReference type="GO" id="GO:0009279">
    <property type="term" value="C:cell outer membrane"/>
    <property type="evidence" value="ECO:0007669"/>
    <property type="project" value="UniProtKB-SubCell"/>
</dbReference>
<organism evidence="10 11">
    <name type="scientific">Fusobacterium necrophorum subsp. funduliforme B35</name>
    <dbReference type="NCBI Taxonomy" id="1226633"/>
    <lineage>
        <taxon>Bacteria</taxon>
        <taxon>Fusobacteriati</taxon>
        <taxon>Fusobacteriota</taxon>
        <taxon>Fusobacteriia</taxon>
        <taxon>Fusobacteriales</taxon>
        <taxon>Fusobacteriaceae</taxon>
        <taxon>Fusobacterium</taxon>
    </lineage>
</organism>
<keyword evidence="2 7" id="KW-0813">Transport</keyword>
<comment type="caution">
    <text evidence="10">The sequence shown here is derived from an EMBL/GenBank/DDBJ whole genome shotgun (WGS) entry which is preliminary data.</text>
</comment>
<dbReference type="PROSITE" id="PS52016">
    <property type="entry name" value="TONB_DEPENDENT_REC_3"/>
    <property type="match status" value="1"/>
</dbReference>
<dbReference type="EMBL" id="AUZI01000014">
    <property type="protein sequence ID" value="KID49236.1"/>
    <property type="molecule type" value="Genomic_DNA"/>
</dbReference>
<dbReference type="InterPro" id="IPR039426">
    <property type="entry name" value="TonB-dep_rcpt-like"/>
</dbReference>
<evidence type="ECO:0000256" key="1">
    <source>
        <dbReference type="ARBA" id="ARBA00004571"/>
    </source>
</evidence>
<proteinExistence type="inferred from homology"/>
<feature type="domain" description="TonB-dependent receptor plug" evidence="9">
    <location>
        <begin position="48"/>
        <end position="150"/>
    </location>
</feature>
<comment type="similarity">
    <text evidence="7">Belongs to the TonB-dependent receptor family.</text>
</comment>
<sequence length="259" mass="28980">MKKRLLLLAFLLSVPVLAEQTVDLGNSVVKGSKSGSGNYTLIPKEYKNTYTITQEKIRERNYKNVEDVLRDAPGVTIQHTAFGPRVDMRGSGEKSLQRVKVMVDGVSINPTEETMASLPINAIPIETVKKIEIIPGGGATLYGSGSVGGVVSITTNSNATKNNFFMDLNYGSYDHRSFGFAGGYNINPKLYVNYGFSYLNSEGYRREEEKENKIFLGGFDYKFNKKNRVRLQVRHSDIKDDSSNQLKKRNYLQTELLPV</sequence>
<evidence type="ECO:0000256" key="5">
    <source>
        <dbReference type="ARBA" id="ARBA00023136"/>
    </source>
</evidence>
<dbReference type="Gene3D" id="2.40.170.20">
    <property type="entry name" value="TonB-dependent receptor, beta-barrel domain"/>
    <property type="match status" value="1"/>
</dbReference>
<feature type="signal peptide" evidence="8">
    <location>
        <begin position="1"/>
        <end position="18"/>
    </location>
</feature>
<dbReference type="Gene3D" id="2.170.130.10">
    <property type="entry name" value="TonB-dependent receptor, plug domain"/>
    <property type="match status" value="1"/>
</dbReference>
<dbReference type="SUPFAM" id="SSF56935">
    <property type="entry name" value="Porins"/>
    <property type="match status" value="1"/>
</dbReference>
<evidence type="ECO:0000256" key="7">
    <source>
        <dbReference type="PROSITE-ProRule" id="PRU01360"/>
    </source>
</evidence>
<reference evidence="10 11" key="1">
    <citation type="submission" date="2013-08" db="EMBL/GenBank/DDBJ databases">
        <title>An opportunistic ruminal bacterium that causes liver abscesses in cattle.</title>
        <authorList>
            <person name="Benahmed F.H."/>
            <person name="Rasmussen M."/>
            <person name="Harbottle H."/>
            <person name="Soppet D."/>
            <person name="Nagaraja T.G."/>
            <person name="Davidson M."/>
        </authorList>
    </citation>
    <scope>NUCLEOTIDE SEQUENCE [LARGE SCALE GENOMIC DNA]</scope>
    <source>
        <strain evidence="10 11">B35</strain>
    </source>
</reference>
<name>A0A0B4EIM6_9FUSO</name>
<dbReference type="InterPro" id="IPR012910">
    <property type="entry name" value="Plug_dom"/>
</dbReference>
<dbReference type="GO" id="GO:0015344">
    <property type="term" value="F:siderophore uptake transmembrane transporter activity"/>
    <property type="evidence" value="ECO:0007669"/>
    <property type="project" value="TreeGrafter"/>
</dbReference>
<dbReference type="Proteomes" id="UP000031184">
    <property type="component" value="Unassembled WGS sequence"/>
</dbReference>
<dbReference type="GO" id="GO:0044718">
    <property type="term" value="P:siderophore transmembrane transport"/>
    <property type="evidence" value="ECO:0007669"/>
    <property type="project" value="TreeGrafter"/>
</dbReference>
<keyword evidence="5 7" id="KW-0472">Membrane</keyword>
<evidence type="ECO:0000256" key="2">
    <source>
        <dbReference type="ARBA" id="ARBA00022448"/>
    </source>
</evidence>
<evidence type="ECO:0000256" key="3">
    <source>
        <dbReference type="ARBA" id="ARBA00022452"/>
    </source>
</evidence>
<keyword evidence="8" id="KW-0732">Signal</keyword>
<protein>
    <recommendedName>
        <fullName evidence="9">TonB-dependent receptor plug domain-containing protein</fullName>
    </recommendedName>
</protein>
<evidence type="ECO:0000256" key="8">
    <source>
        <dbReference type="SAM" id="SignalP"/>
    </source>
</evidence>
<dbReference type="Pfam" id="PF07715">
    <property type="entry name" value="Plug"/>
    <property type="match status" value="1"/>
</dbReference>
<evidence type="ECO:0000313" key="11">
    <source>
        <dbReference type="Proteomes" id="UP000031184"/>
    </source>
</evidence>
<dbReference type="PATRIC" id="fig|1226633.4.peg.1238"/>
<keyword evidence="6 7" id="KW-0998">Cell outer membrane</keyword>
<dbReference type="InterPro" id="IPR037066">
    <property type="entry name" value="Plug_dom_sf"/>
</dbReference>
<evidence type="ECO:0000256" key="4">
    <source>
        <dbReference type="ARBA" id="ARBA00022692"/>
    </source>
</evidence>
<gene>
    <name evidence="10" type="ORF">C095_06145</name>
</gene>
<evidence type="ECO:0000259" key="9">
    <source>
        <dbReference type="Pfam" id="PF07715"/>
    </source>
</evidence>
<comment type="subcellular location">
    <subcellularLocation>
        <location evidence="1 7">Cell outer membrane</location>
        <topology evidence="1 7">Multi-pass membrane protein</topology>
    </subcellularLocation>
</comment>